<reference evidence="1" key="1">
    <citation type="submission" date="2020-03" db="EMBL/GenBank/DDBJ databases">
        <title>The deep terrestrial virosphere.</title>
        <authorList>
            <person name="Holmfeldt K."/>
            <person name="Nilsson E."/>
            <person name="Simone D."/>
            <person name="Lopez-Fernandez M."/>
            <person name="Wu X."/>
            <person name="de Brujin I."/>
            <person name="Lundin D."/>
            <person name="Andersson A."/>
            <person name="Bertilsson S."/>
            <person name="Dopson M."/>
        </authorList>
    </citation>
    <scope>NUCLEOTIDE SEQUENCE</scope>
    <source>
        <strain evidence="1">MM415B05565</strain>
    </source>
</reference>
<name>A0A6M3LLF0_9ZZZZ</name>
<dbReference type="EMBL" id="MT143293">
    <property type="protein sequence ID" value="QJA95189.1"/>
    <property type="molecule type" value="Genomic_DNA"/>
</dbReference>
<gene>
    <name evidence="1" type="ORF">MM415B05565_0006</name>
</gene>
<sequence>MITISIKKFKEGGKKKKPYELVNEVGERLREACENYLGDFDGNFYDFYELSTSKPFMVIKKKKDNKVMKFNYKVINKK</sequence>
<accession>A0A6M3LLF0</accession>
<evidence type="ECO:0000313" key="1">
    <source>
        <dbReference type="EMBL" id="QJA95189.1"/>
    </source>
</evidence>
<proteinExistence type="predicted"/>
<dbReference type="AlphaFoldDB" id="A0A6M3LLF0"/>
<protein>
    <submittedName>
        <fullName evidence="1">Uncharacterized protein</fullName>
    </submittedName>
</protein>
<organism evidence="1">
    <name type="scientific">viral metagenome</name>
    <dbReference type="NCBI Taxonomy" id="1070528"/>
    <lineage>
        <taxon>unclassified sequences</taxon>
        <taxon>metagenomes</taxon>
        <taxon>organismal metagenomes</taxon>
    </lineage>
</organism>